<dbReference type="GO" id="GO:0015969">
    <property type="term" value="P:guanosine tetraphosphate metabolic process"/>
    <property type="evidence" value="ECO:0007669"/>
    <property type="project" value="InterPro"/>
</dbReference>
<sequence>MFPEPVRKKVSLLVDEHFPWEGPVPERWEERLAYVQRWLEQETAIYRAVATALIARIDPILSCLQQELPPPERGRFLYRIDDRHVLKTPESILEKMVRRWEDPSHAPPIGFNNLDELNDLGRFRIVTNFLSDVTWICRHLEEPFDTRQRTRLSAQQQTLRQEFSLQANRFEDLLKVHPRKRTSGERCRKGHFSPKAPEHHARRVEVQILTVLQEAWDKKDHFLIYERRRAGYPVDEEHEQLSFSLSEQLYLTDRNFDQLKQASTRQDPRGGCEPE</sequence>
<protein>
    <submittedName>
        <fullName evidence="3">RelA/SpoT family protein</fullName>
    </submittedName>
</protein>
<dbReference type="Proteomes" id="UP000035579">
    <property type="component" value="Chromosome"/>
</dbReference>
<proteinExistence type="predicted"/>
<dbReference type="KEGG" id="age:AA314_00590"/>
<dbReference type="Proteomes" id="UP000256345">
    <property type="component" value="Unassembled WGS sequence"/>
</dbReference>
<reference evidence="2 4" key="1">
    <citation type="submission" date="2015-05" db="EMBL/GenBank/DDBJ databases">
        <title>Genome assembly of Archangium gephyra DSM 2261.</title>
        <authorList>
            <person name="Sharma G."/>
            <person name="Subramanian S."/>
        </authorList>
    </citation>
    <scope>NUCLEOTIDE SEQUENCE [LARGE SCALE GENOMIC DNA]</scope>
    <source>
        <strain evidence="2 4">DSM 2261</strain>
    </source>
</reference>
<name>A0AAC8Q0X7_9BACT</name>
<evidence type="ECO:0000313" key="3">
    <source>
        <dbReference type="EMBL" id="REG30873.1"/>
    </source>
</evidence>
<evidence type="ECO:0000313" key="5">
    <source>
        <dbReference type="Proteomes" id="UP000256345"/>
    </source>
</evidence>
<evidence type="ECO:0000313" key="2">
    <source>
        <dbReference type="EMBL" id="AKI98963.1"/>
    </source>
</evidence>
<dbReference type="InterPro" id="IPR043519">
    <property type="entry name" value="NT_sf"/>
</dbReference>
<dbReference type="InterPro" id="IPR007685">
    <property type="entry name" value="RelA_SpoT"/>
</dbReference>
<dbReference type="AlphaFoldDB" id="A0AAC8Q0X7"/>
<dbReference type="RefSeq" id="WP_047854187.1">
    <property type="nucleotide sequence ID" value="NZ_CP011509.1"/>
</dbReference>
<evidence type="ECO:0000259" key="1">
    <source>
        <dbReference type="SMART" id="SM00954"/>
    </source>
</evidence>
<keyword evidence="5" id="KW-1185">Reference proteome</keyword>
<dbReference type="SMART" id="SM00954">
    <property type="entry name" value="RelA_SpoT"/>
    <property type="match status" value="1"/>
</dbReference>
<dbReference type="CDD" id="cd05399">
    <property type="entry name" value="NT_Rel-Spo_like"/>
    <property type="match status" value="1"/>
</dbReference>
<evidence type="ECO:0000313" key="4">
    <source>
        <dbReference type="Proteomes" id="UP000035579"/>
    </source>
</evidence>
<accession>A0AAC8Q0X7</accession>
<dbReference type="Pfam" id="PF04607">
    <property type="entry name" value="RelA_SpoT"/>
    <property type="match status" value="1"/>
</dbReference>
<dbReference type="EMBL" id="CP011509">
    <property type="protein sequence ID" value="AKI98963.1"/>
    <property type="molecule type" value="Genomic_DNA"/>
</dbReference>
<gene>
    <name evidence="2" type="ORF">AA314_00590</name>
    <name evidence="3" type="ORF">ATI61_106343</name>
</gene>
<dbReference type="Gene3D" id="3.30.460.10">
    <property type="entry name" value="Beta Polymerase, domain 2"/>
    <property type="match status" value="1"/>
</dbReference>
<feature type="domain" description="RelA/SpoT" evidence="1">
    <location>
        <begin position="84"/>
        <end position="231"/>
    </location>
</feature>
<reference evidence="3 5" key="2">
    <citation type="submission" date="2018-08" db="EMBL/GenBank/DDBJ databases">
        <title>Genomic Encyclopedia of Archaeal and Bacterial Type Strains, Phase II (KMG-II): from individual species to whole genera.</title>
        <authorList>
            <person name="Goeker M."/>
        </authorList>
    </citation>
    <scope>NUCLEOTIDE SEQUENCE [LARGE SCALE GENOMIC DNA]</scope>
    <source>
        <strain evidence="3 5">DSM 2261</strain>
    </source>
</reference>
<dbReference type="EMBL" id="QUMU01000006">
    <property type="protein sequence ID" value="REG30873.1"/>
    <property type="molecule type" value="Genomic_DNA"/>
</dbReference>
<dbReference type="SUPFAM" id="SSF81301">
    <property type="entry name" value="Nucleotidyltransferase"/>
    <property type="match status" value="1"/>
</dbReference>
<organism evidence="2 4">
    <name type="scientific">Archangium gephyra</name>
    <dbReference type="NCBI Taxonomy" id="48"/>
    <lineage>
        <taxon>Bacteria</taxon>
        <taxon>Pseudomonadati</taxon>
        <taxon>Myxococcota</taxon>
        <taxon>Myxococcia</taxon>
        <taxon>Myxococcales</taxon>
        <taxon>Cystobacterineae</taxon>
        <taxon>Archangiaceae</taxon>
        <taxon>Archangium</taxon>
    </lineage>
</organism>